<reference evidence="2" key="1">
    <citation type="submission" date="2022-11" db="UniProtKB">
        <authorList>
            <consortium name="WormBaseParasite"/>
        </authorList>
    </citation>
    <scope>IDENTIFICATION</scope>
</reference>
<proteinExistence type="predicted"/>
<evidence type="ECO:0000313" key="1">
    <source>
        <dbReference type="Proteomes" id="UP000887580"/>
    </source>
</evidence>
<dbReference type="Proteomes" id="UP000887580">
    <property type="component" value="Unplaced"/>
</dbReference>
<evidence type="ECO:0000313" key="2">
    <source>
        <dbReference type="WBParaSite" id="PS1159_v2.g20757.t1"/>
    </source>
</evidence>
<organism evidence="1 2">
    <name type="scientific">Panagrolaimus sp. PS1159</name>
    <dbReference type="NCBI Taxonomy" id="55785"/>
    <lineage>
        <taxon>Eukaryota</taxon>
        <taxon>Metazoa</taxon>
        <taxon>Ecdysozoa</taxon>
        <taxon>Nematoda</taxon>
        <taxon>Chromadorea</taxon>
        <taxon>Rhabditida</taxon>
        <taxon>Tylenchina</taxon>
        <taxon>Panagrolaimomorpha</taxon>
        <taxon>Panagrolaimoidea</taxon>
        <taxon>Panagrolaimidae</taxon>
        <taxon>Panagrolaimus</taxon>
    </lineage>
</organism>
<name>A0AC35FTU4_9BILA</name>
<dbReference type="WBParaSite" id="PS1159_v2.g20757.t1">
    <property type="protein sequence ID" value="PS1159_v2.g20757.t1"/>
    <property type="gene ID" value="PS1159_v2.g20757"/>
</dbReference>
<protein>
    <submittedName>
        <fullName evidence="2">Structural maintenance of chromosomes protein 5</fullName>
    </submittedName>
</protein>
<sequence>MNVVTGPNGSGKSTIICGICLASGGTPKFLGRSDKLGDFIRHGKLEGYVEMFLKDENEEVGLRRFKIILRKPNTAVYYINERMVTHAEHSTAIESYNIQAGNPELIKLHTQLEEKQKEGNEMDGKKNDLKAQLKNIRDEIARLQPLATSYLESQRRNQNIHIFKAKKAFLTYNLNEKDYREKQQEAKDAHEVVKSFNTRKNAVQQKNNDYKSLQRELGLGRLVETINEQRIGLDDKIRRLRHSFDDDALANARHKTELDEKEGNWNQLRYQLRREEEVNQKAYQDLLHEKRKTEGCKASVEQTLRKSMEALARWHKNEDYLRAWDFYTKNKDQFRHPIYVPYIFVSTEDKFTKYLNNLVYSKDIGIFIFGCYEDEKLLQSKFKISSSVMTAQMTAQNTHHVELDAEMKRMGFIDYACNIFTAPEPVKAYFNSVNYFHKTPIGDENTDRNCEAIAHKINGTVQLFLSNKSRVNIITSRYAHEKITVNRTPLKPNGFIGLKHTSKIRNNEENTEVLDNKLREAADRRTTLEERGIEINRMESEIEELRRKYHHEIDQLEVAEQHFQKAERQEKSHITSKPNLEQAKKAFEEIEKTAKEQIPKEVSNIVKAFEAYQKEANSHGLKTVQSRQYQTLIDLTREEIGEIDVQAKESDERYQELKVEVERLKTMFLNAQKELKDLVGISTTNPAKLKTNEHKKIYEDLLKKFEEYKVPEIIEEIDNEIQQLEIRAQIQNWETDMEILLDQWLPPLTELVAKISDNFENFFGKIDCVGEVRLAVPETNPLNINEYGIDIYVKFRSYNQLRRLTAQQQSGGERSVSTMLYLMALQELCAVPFRCVDEINQGMDPTNERLVFNMMVELLSGNTGHLSHTQYFMLTPKLLPGLKFTPKVSVLMIHNSPMMDRGKDVLNVKDKPYEIKIGT</sequence>
<accession>A0AC35FTU4</accession>